<dbReference type="InterPro" id="IPR045628">
    <property type="entry name" value="Lhr_WH_dom"/>
</dbReference>
<name>A0ABW1KWZ3_9PROT</name>
<keyword evidence="12" id="KW-0436">Ligase</keyword>
<dbReference type="SMART" id="SM00487">
    <property type="entry name" value="DEXDc"/>
    <property type="match status" value="1"/>
</dbReference>
<evidence type="ECO:0000313" key="12">
    <source>
        <dbReference type="EMBL" id="MFC6036449.1"/>
    </source>
</evidence>
<dbReference type="InterPro" id="IPR011545">
    <property type="entry name" value="DEAD/DEAH_box_helicase_dom"/>
</dbReference>
<keyword evidence="1" id="KW-0547">Nucleotide-binding</keyword>
<evidence type="ECO:0000256" key="9">
    <source>
        <dbReference type="ARBA" id="ARBA00093467"/>
    </source>
</evidence>
<keyword evidence="7" id="KW-0234">DNA repair</keyword>
<dbReference type="InterPro" id="IPR017170">
    <property type="entry name" value="Lhr-like"/>
</dbReference>
<dbReference type="PROSITE" id="PS51194">
    <property type="entry name" value="HELICASE_CTER"/>
    <property type="match status" value="1"/>
</dbReference>
<organism evidence="12 13">
    <name type="scientific">Hyphococcus aureus</name>
    <dbReference type="NCBI Taxonomy" id="2666033"/>
    <lineage>
        <taxon>Bacteria</taxon>
        <taxon>Pseudomonadati</taxon>
        <taxon>Pseudomonadota</taxon>
        <taxon>Alphaproteobacteria</taxon>
        <taxon>Parvularculales</taxon>
        <taxon>Parvularculaceae</taxon>
        <taxon>Hyphococcus</taxon>
    </lineage>
</organism>
<evidence type="ECO:0000256" key="8">
    <source>
        <dbReference type="ARBA" id="ARBA00023235"/>
    </source>
</evidence>
<dbReference type="InterPro" id="IPR052511">
    <property type="entry name" value="ATP-dep_Helicase"/>
</dbReference>
<keyword evidence="2" id="KW-0227">DNA damage</keyword>
<evidence type="ECO:0000259" key="10">
    <source>
        <dbReference type="PROSITE" id="PS51192"/>
    </source>
</evidence>
<evidence type="ECO:0000256" key="3">
    <source>
        <dbReference type="ARBA" id="ARBA00022801"/>
    </source>
</evidence>
<keyword evidence="5" id="KW-0067">ATP-binding</keyword>
<dbReference type="Proteomes" id="UP001596116">
    <property type="component" value="Unassembled WGS sequence"/>
</dbReference>
<proteinExistence type="inferred from homology"/>
<dbReference type="SUPFAM" id="SSF52540">
    <property type="entry name" value="P-loop containing nucleoside triphosphate hydrolases"/>
    <property type="match status" value="1"/>
</dbReference>
<dbReference type="EMBL" id="JBHPON010000002">
    <property type="protein sequence ID" value="MFC6036449.1"/>
    <property type="molecule type" value="Genomic_DNA"/>
</dbReference>
<comment type="similarity">
    <text evidence="9">Belongs to the Lhr helicase family. Lhr-Core subfamily.</text>
</comment>
<evidence type="ECO:0000256" key="1">
    <source>
        <dbReference type="ARBA" id="ARBA00022741"/>
    </source>
</evidence>
<dbReference type="GO" id="GO:0016874">
    <property type="term" value="F:ligase activity"/>
    <property type="evidence" value="ECO:0007669"/>
    <property type="project" value="UniProtKB-KW"/>
</dbReference>
<dbReference type="Gene3D" id="3.40.50.300">
    <property type="entry name" value="P-loop containing nucleotide triphosphate hydrolases"/>
    <property type="match status" value="2"/>
</dbReference>
<evidence type="ECO:0000256" key="6">
    <source>
        <dbReference type="ARBA" id="ARBA00023125"/>
    </source>
</evidence>
<dbReference type="PROSITE" id="PS51192">
    <property type="entry name" value="HELICASE_ATP_BIND_1"/>
    <property type="match status" value="1"/>
</dbReference>
<dbReference type="PANTHER" id="PTHR47962">
    <property type="entry name" value="ATP-DEPENDENT HELICASE LHR-RELATED-RELATED"/>
    <property type="match status" value="1"/>
</dbReference>
<feature type="domain" description="Helicase C-terminal" evidence="11">
    <location>
        <begin position="252"/>
        <end position="403"/>
    </location>
</feature>
<dbReference type="InterPro" id="IPR013701">
    <property type="entry name" value="Lhr-like_DEAD/DEAH_assoc"/>
</dbReference>
<comment type="caution">
    <text evidence="12">The sequence shown here is derived from an EMBL/GenBank/DDBJ whole genome shotgun (WGS) entry which is preliminary data.</text>
</comment>
<reference evidence="12 13" key="1">
    <citation type="submission" date="2024-09" db="EMBL/GenBank/DDBJ databases">
        <authorList>
            <person name="Zhang Z.-H."/>
        </authorList>
    </citation>
    <scope>NUCLEOTIDE SEQUENCE [LARGE SCALE GENOMIC DNA]</scope>
    <source>
        <strain evidence="12 13">HHTR114</strain>
    </source>
</reference>
<dbReference type="Pfam" id="PF19306">
    <property type="entry name" value="WHD_Lhr"/>
    <property type="match status" value="1"/>
</dbReference>
<dbReference type="Pfam" id="PF00271">
    <property type="entry name" value="Helicase_C"/>
    <property type="match status" value="1"/>
</dbReference>
<dbReference type="NCBIfam" id="TIGR04121">
    <property type="entry name" value="DEXH_lig_assoc"/>
    <property type="match status" value="1"/>
</dbReference>
<evidence type="ECO:0000256" key="5">
    <source>
        <dbReference type="ARBA" id="ARBA00022840"/>
    </source>
</evidence>
<dbReference type="RefSeq" id="WP_379882317.1">
    <property type="nucleotide sequence ID" value="NZ_JBHPON010000002.1"/>
</dbReference>
<feature type="domain" description="Helicase ATP-binding" evidence="10">
    <location>
        <begin position="35"/>
        <end position="217"/>
    </location>
</feature>
<keyword evidence="4" id="KW-0347">Helicase</keyword>
<sequence length="826" mass="92091">MADGASTPARRLPPAFKNWFASRGWKARGHQLDCLAADREGLSWLLIAPTGGGKTLAGFLPSLVELSERKTTPPKERLHTLYISPLKALAVDVARNVGTPVAEMGLDITIETRTGDTPAARRQRQKCLPPDILMTTPESLSILIASPDAREYFKGLKRVILDELHAIIPNKRGHLLSLALARLRMLAPEVRFCGLSATVPDAKPLIDYLTPQNREGVKSAKLIRGKAGATPQVDVLMSEERIPWSGHTGRHAFQEVYEKIREAKMTLVFVNTRSQAEITFASLWRINDDNLPIALHHGSLEVDRRRKVEAAMTRGELRAVVCTSTLDLGIDWGDVDLVIQMGAPKGASRLTQRIGRANHRMNEPSRALLAPANRMEVLECIAAKQALEEGALDGDPPRKGTLDVLAQHILGMAVAEPFDADALYTEIRTASPYADLPRKDFDDAVEFVANGGYALKRYDRFRRIVKTADGTYRVRDKLAIQQYKMNVGTITAAEEINVRLASSRGPKRPGRKLGTAEEWFFETLNVGDAFYFAGEVLRLERIEGNDAIVTRTSAESPKLPSWGGNKYPWSTYLADRVRHMIYNVDDWSAYPEQVRDWLEKQREVAHIPKPDELMVETFPYQGRNFLVAYSFEGWLAHQTLGMLVTRRLERLGKQPIGFVPTEYALSVWSRQDMSDVDMAALFDEDMLGDDLEAWTSEAVVMKRTFRNCALIAGLIEKKYPGQEKTGRQVSFSADLIYDVLREHEPDHLLLRAAWDDAAGGFMDIARLQATLTRARGRVVHSPLDRVSPLAVPVMLEIGRESVARSASEEMLKAASDDLIATAMGKI</sequence>
<keyword evidence="6" id="KW-0238">DNA-binding</keyword>
<keyword evidence="13" id="KW-1185">Reference proteome</keyword>
<dbReference type="SMART" id="SM00490">
    <property type="entry name" value="HELICc"/>
    <property type="match status" value="1"/>
</dbReference>
<dbReference type="InterPro" id="IPR026362">
    <property type="entry name" value="DEXH_lig_assoc"/>
</dbReference>
<dbReference type="CDD" id="cd18796">
    <property type="entry name" value="SF2_C_LHR"/>
    <property type="match status" value="1"/>
</dbReference>
<evidence type="ECO:0000256" key="2">
    <source>
        <dbReference type="ARBA" id="ARBA00022763"/>
    </source>
</evidence>
<dbReference type="Pfam" id="PF08494">
    <property type="entry name" value="DEAD_assoc"/>
    <property type="match status" value="1"/>
</dbReference>
<evidence type="ECO:0000256" key="7">
    <source>
        <dbReference type="ARBA" id="ARBA00023204"/>
    </source>
</evidence>
<protein>
    <submittedName>
        <fullName evidence="12">Ligase-associated DNA damage response DEXH box helicase</fullName>
    </submittedName>
</protein>
<dbReference type="Pfam" id="PF00270">
    <property type="entry name" value="DEAD"/>
    <property type="match status" value="1"/>
</dbReference>
<gene>
    <name evidence="12" type="ORF">ACFMB1_12910</name>
</gene>
<evidence type="ECO:0000256" key="4">
    <source>
        <dbReference type="ARBA" id="ARBA00022806"/>
    </source>
</evidence>
<dbReference type="InterPro" id="IPR001650">
    <property type="entry name" value="Helicase_C-like"/>
</dbReference>
<dbReference type="PIRSF" id="PIRSF037307">
    <property type="entry name" value="Lhr-like_helic_prd"/>
    <property type="match status" value="1"/>
</dbReference>
<accession>A0ABW1KWZ3</accession>
<keyword evidence="8" id="KW-0413">Isomerase</keyword>
<dbReference type="PANTHER" id="PTHR47962:SF3">
    <property type="entry name" value="LARGE ATP-DEPENDENT HELICASE-RELATED PROTEIN"/>
    <property type="match status" value="1"/>
</dbReference>
<evidence type="ECO:0000259" key="11">
    <source>
        <dbReference type="PROSITE" id="PS51194"/>
    </source>
</evidence>
<keyword evidence="3" id="KW-0378">Hydrolase</keyword>
<dbReference type="InterPro" id="IPR014001">
    <property type="entry name" value="Helicase_ATP-bd"/>
</dbReference>
<evidence type="ECO:0000313" key="13">
    <source>
        <dbReference type="Proteomes" id="UP001596116"/>
    </source>
</evidence>
<dbReference type="InterPro" id="IPR027417">
    <property type="entry name" value="P-loop_NTPase"/>
</dbReference>